<dbReference type="EMBL" id="UOEX01000329">
    <property type="protein sequence ID" value="VAW40350.1"/>
    <property type="molecule type" value="Genomic_DNA"/>
</dbReference>
<feature type="transmembrane region" description="Helical" evidence="6">
    <location>
        <begin position="177"/>
        <end position="200"/>
    </location>
</feature>
<evidence type="ECO:0000256" key="3">
    <source>
        <dbReference type="ARBA" id="ARBA00022692"/>
    </source>
</evidence>
<keyword evidence="3 6" id="KW-0812">Transmembrane</keyword>
<comment type="subcellular location">
    <subcellularLocation>
        <location evidence="1">Cell membrane</location>
        <topology evidence="1">Multi-pass membrane protein</topology>
    </subcellularLocation>
</comment>
<name>A0A3B0VI69_9ZZZZ</name>
<gene>
    <name evidence="7" type="ORF">MNBD_DELTA03-359</name>
</gene>
<feature type="transmembrane region" description="Helical" evidence="6">
    <location>
        <begin position="31"/>
        <end position="47"/>
    </location>
</feature>
<evidence type="ECO:0000256" key="6">
    <source>
        <dbReference type="SAM" id="Phobius"/>
    </source>
</evidence>
<proteinExistence type="predicted"/>
<dbReference type="PANTHER" id="PTHR38601">
    <property type="entry name" value="HYDROGENASE-4 COMPONENT E"/>
    <property type="match status" value="1"/>
</dbReference>
<sequence>MISFADLLLAFVFLSVLVSMASNRLMELVKIMAFQGVIVSIIPLALAHGSEIKAADWEFLTATLLIKGLIMPMALYIAVKKVANRREVEPYVGYNASIFIGLLITMAASLISHRLSPSMPAADTLLLPAGLTTVGAGFFLMMTRHKAITQVIGYLMLENGIYLLGTAMAHKTHFQHILEFGVLLDLLAGVMIMGIILYHINRTFDDVDTGILRSLKD</sequence>
<dbReference type="AlphaFoldDB" id="A0A3B0VI69"/>
<evidence type="ECO:0000256" key="5">
    <source>
        <dbReference type="ARBA" id="ARBA00023136"/>
    </source>
</evidence>
<keyword evidence="5 6" id="KW-0472">Membrane</keyword>
<protein>
    <submittedName>
        <fullName evidence="7">Hydrogenase-4 component E</fullName>
    </submittedName>
</protein>
<dbReference type="InterPro" id="IPR038730">
    <property type="entry name" value="HyfE-like"/>
</dbReference>
<keyword evidence="4 6" id="KW-1133">Transmembrane helix</keyword>
<feature type="transmembrane region" description="Helical" evidence="6">
    <location>
        <begin position="91"/>
        <end position="112"/>
    </location>
</feature>
<evidence type="ECO:0000256" key="2">
    <source>
        <dbReference type="ARBA" id="ARBA00022475"/>
    </source>
</evidence>
<dbReference type="PANTHER" id="PTHR38601:SF1">
    <property type="entry name" value="HYDROGENASE-4 COMPONENT E"/>
    <property type="match status" value="1"/>
</dbReference>
<feature type="transmembrane region" description="Helical" evidence="6">
    <location>
        <begin position="59"/>
        <end position="79"/>
    </location>
</feature>
<feature type="transmembrane region" description="Helical" evidence="6">
    <location>
        <begin position="147"/>
        <end position="165"/>
    </location>
</feature>
<organism evidence="7">
    <name type="scientific">hydrothermal vent metagenome</name>
    <dbReference type="NCBI Taxonomy" id="652676"/>
    <lineage>
        <taxon>unclassified sequences</taxon>
        <taxon>metagenomes</taxon>
        <taxon>ecological metagenomes</taxon>
    </lineage>
</organism>
<evidence type="ECO:0000313" key="7">
    <source>
        <dbReference type="EMBL" id="VAW40350.1"/>
    </source>
</evidence>
<accession>A0A3B0VI69</accession>
<evidence type="ECO:0000256" key="1">
    <source>
        <dbReference type="ARBA" id="ARBA00004651"/>
    </source>
</evidence>
<feature type="transmembrane region" description="Helical" evidence="6">
    <location>
        <begin position="124"/>
        <end position="141"/>
    </location>
</feature>
<dbReference type="GO" id="GO:0005886">
    <property type="term" value="C:plasma membrane"/>
    <property type="evidence" value="ECO:0007669"/>
    <property type="project" value="UniProtKB-SubCell"/>
</dbReference>
<keyword evidence="2" id="KW-1003">Cell membrane</keyword>
<reference evidence="7" key="1">
    <citation type="submission" date="2018-06" db="EMBL/GenBank/DDBJ databases">
        <authorList>
            <person name="Zhirakovskaya E."/>
        </authorList>
    </citation>
    <scope>NUCLEOTIDE SEQUENCE</scope>
</reference>
<evidence type="ECO:0000256" key="4">
    <source>
        <dbReference type="ARBA" id="ARBA00022989"/>
    </source>
</evidence>